<keyword evidence="3" id="KW-1185">Reference proteome</keyword>
<evidence type="ECO:0000313" key="3">
    <source>
        <dbReference type="Proteomes" id="UP000199207"/>
    </source>
</evidence>
<accession>A0A1I1Q943</accession>
<dbReference type="EMBL" id="FOLM01000010">
    <property type="protein sequence ID" value="SFD14640.1"/>
    <property type="molecule type" value="Genomic_DNA"/>
</dbReference>
<organism evidence="2 3">
    <name type="scientific">Streptomyces aidingensis</name>
    <dbReference type="NCBI Taxonomy" id="910347"/>
    <lineage>
        <taxon>Bacteria</taxon>
        <taxon>Bacillati</taxon>
        <taxon>Actinomycetota</taxon>
        <taxon>Actinomycetes</taxon>
        <taxon>Kitasatosporales</taxon>
        <taxon>Streptomycetaceae</taxon>
        <taxon>Streptomyces</taxon>
    </lineage>
</organism>
<gene>
    <name evidence="2" type="ORF">SAMN05421773_110132</name>
</gene>
<reference evidence="2 3" key="1">
    <citation type="submission" date="2016-10" db="EMBL/GenBank/DDBJ databases">
        <authorList>
            <person name="de Groot N.N."/>
        </authorList>
    </citation>
    <scope>NUCLEOTIDE SEQUENCE [LARGE SCALE GENOMIC DNA]</scope>
    <source>
        <strain evidence="2 3">CGMCC 4.5739</strain>
    </source>
</reference>
<sequence>MARTGIYDYSRPAHAHPDEPVTPRAAGWFDPDKAERFEEATGGRDGQMSLATEKMGHHQELYRTRGGKWVLCSWSQYHDTMARYEYVPPDVARDWLIRSQHQDAVERYFTGLPEEGTTVGRPSVGPKREVRLSPERWAQVDAYAQERGLEKAAALREIIERGLDAID</sequence>
<name>A0A1I1Q943_9ACTN</name>
<evidence type="ECO:0000313" key="2">
    <source>
        <dbReference type="EMBL" id="SFD14640.1"/>
    </source>
</evidence>
<dbReference type="RefSeq" id="WP_093839971.1">
    <property type="nucleotide sequence ID" value="NZ_FOLM01000010.1"/>
</dbReference>
<feature type="region of interest" description="Disordered" evidence="1">
    <location>
        <begin position="1"/>
        <end position="27"/>
    </location>
</feature>
<evidence type="ECO:0000256" key="1">
    <source>
        <dbReference type="SAM" id="MobiDB-lite"/>
    </source>
</evidence>
<dbReference type="AlphaFoldDB" id="A0A1I1Q943"/>
<proteinExistence type="predicted"/>
<dbReference type="OrthoDB" id="5189254at2"/>
<dbReference type="Proteomes" id="UP000199207">
    <property type="component" value="Unassembled WGS sequence"/>
</dbReference>
<dbReference type="STRING" id="910347.SAMN05421773_110132"/>
<protein>
    <submittedName>
        <fullName evidence="2">Uncharacterized protein</fullName>
    </submittedName>
</protein>